<dbReference type="AlphaFoldDB" id="A0A0A6P2M3"/>
<dbReference type="EMBL" id="JSZA02000011">
    <property type="protein sequence ID" value="KHD05008.1"/>
    <property type="molecule type" value="Genomic_DNA"/>
</dbReference>
<feature type="repeat" description="TPR" evidence="1">
    <location>
        <begin position="337"/>
        <end position="370"/>
    </location>
</feature>
<keyword evidence="3" id="KW-1185">Reference proteome</keyword>
<comment type="caution">
    <text evidence="2">The sequence shown here is derived from an EMBL/GenBank/DDBJ whole genome shotgun (WGS) entry which is preliminary data.</text>
</comment>
<dbReference type="Pfam" id="PF13424">
    <property type="entry name" value="TPR_12"/>
    <property type="match status" value="1"/>
</dbReference>
<evidence type="ECO:0000256" key="1">
    <source>
        <dbReference type="PROSITE-ProRule" id="PRU00339"/>
    </source>
</evidence>
<dbReference type="InterPro" id="IPR011990">
    <property type="entry name" value="TPR-like_helical_dom_sf"/>
</dbReference>
<name>A0A0A6P2M3_9GAMM</name>
<gene>
    <name evidence="2" type="ORF">PN36_03925</name>
</gene>
<dbReference type="PROSITE" id="PS50005">
    <property type="entry name" value="TPR"/>
    <property type="match status" value="1"/>
</dbReference>
<protein>
    <submittedName>
        <fullName evidence="2">Uncharacterized protein</fullName>
    </submittedName>
</protein>
<sequence>MKWKINRLVHAPVSGLPKKQRDFADVVDIKMFFSLQKEATKTSYLLGDPHFKALYTESWEGPPHPWVAFLNSSPPMLQSAYTVEAAIALRVFDRGKLKKQHSPLEFFGQLKKTADYPKNIQEAFAFALFDFKAPFDDQPELEQWRSDVRVVIHERDNLPRLRRSQSVLLRHGYQLLDLMSDLRQIRPTAEEFISEWDDFKNKATIELPLIFAIVYWGEAAYCLTEIGYMAEAQTFLDKQNQAVDELLSLLPFLSDDLAGGLWRHHLGRLAYYRGDFGDALQQYCMEWKLHQEDSALKARLQRSIASVLSDIGHLDMAQHLAEQALEKQQRNSDPEEYKTLGRLGEIYARQGDYSQAIEYFSQSWEIQSSRTREGQTAIYLGHAHLLLGELSQAEAFYGQAEKADKFQNKGFNPYLVMGRIALAQREGDAEQVKNLWEIHQDKLDKLRGDKVLPAAVIATAVYLCDAAQVDLVDLYIEKLIAENYLIEVIFPLHLRPPNAGQLDRIIKGLRQWQQGIDALEQVTEKSIQASSALTPALLLQALATVQEVNNWGALDGFLRRIYPMNLVLVSKSDMRVCG</sequence>
<keyword evidence="1" id="KW-0802">TPR repeat</keyword>
<reference evidence="2 3" key="1">
    <citation type="journal article" date="2016" name="Front. Microbiol.">
        <title>Single-Cell (Meta-)Genomics of a Dimorphic Candidatus Thiomargarita nelsonii Reveals Genomic Plasticity.</title>
        <authorList>
            <person name="Flood B.E."/>
            <person name="Fliss P."/>
            <person name="Jones D.S."/>
            <person name="Dick G.J."/>
            <person name="Jain S."/>
            <person name="Kaster A.K."/>
            <person name="Winkel M."/>
            <person name="Mussmann M."/>
            <person name="Bailey J."/>
        </authorList>
    </citation>
    <scope>NUCLEOTIDE SEQUENCE [LARGE SCALE GENOMIC DNA]</scope>
    <source>
        <strain evidence="2">Hydrate Ridge</strain>
    </source>
</reference>
<dbReference type="SMART" id="SM00028">
    <property type="entry name" value="TPR"/>
    <property type="match status" value="3"/>
</dbReference>
<dbReference type="Gene3D" id="1.25.40.10">
    <property type="entry name" value="Tetratricopeptide repeat domain"/>
    <property type="match status" value="1"/>
</dbReference>
<evidence type="ECO:0000313" key="2">
    <source>
        <dbReference type="EMBL" id="KHD05008.1"/>
    </source>
</evidence>
<accession>A0A0A6P2M3</accession>
<dbReference type="SUPFAM" id="SSF48452">
    <property type="entry name" value="TPR-like"/>
    <property type="match status" value="1"/>
</dbReference>
<proteinExistence type="predicted"/>
<dbReference type="InterPro" id="IPR019734">
    <property type="entry name" value="TPR_rpt"/>
</dbReference>
<dbReference type="Proteomes" id="UP000030428">
    <property type="component" value="Unassembled WGS sequence"/>
</dbReference>
<organism evidence="2 3">
    <name type="scientific">Candidatus Thiomargarita nelsonii</name>
    <dbReference type="NCBI Taxonomy" id="1003181"/>
    <lineage>
        <taxon>Bacteria</taxon>
        <taxon>Pseudomonadati</taxon>
        <taxon>Pseudomonadota</taxon>
        <taxon>Gammaproteobacteria</taxon>
        <taxon>Thiotrichales</taxon>
        <taxon>Thiotrichaceae</taxon>
        <taxon>Thiomargarita</taxon>
    </lineage>
</organism>
<evidence type="ECO:0000313" key="3">
    <source>
        <dbReference type="Proteomes" id="UP000030428"/>
    </source>
</evidence>